<gene>
    <name evidence="4" type="ORF">QYE76_020959</name>
</gene>
<accession>A0AAD8R6V0</accession>
<organism evidence="4 5">
    <name type="scientific">Lolium multiflorum</name>
    <name type="common">Italian ryegrass</name>
    <name type="synonym">Lolium perenne subsp. multiflorum</name>
    <dbReference type="NCBI Taxonomy" id="4521"/>
    <lineage>
        <taxon>Eukaryota</taxon>
        <taxon>Viridiplantae</taxon>
        <taxon>Streptophyta</taxon>
        <taxon>Embryophyta</taxon>
        <taxon>Tracheophyta</taxon>
        <taxon>Spermatophyta</taxon>
        <taxon>Magnoliopsida</taxon>
        <taxon>Liliopsida</taxon>
        <taxon>Poales</taxon>
        <taxon>Poaceae</taxon>
        <taxon>BOP clade</taxon>
        <taxon>Pooideae</taxon>
        <taxon>Poodae</taxon>
        <taxon>Poeae</taxon>
        <taxon>Poeae Chloroplast Group 2 (Poeae type)</taxon>
        <taxon>Loliodinae</taxon>
        <taxon>Loliinae</taxon>
        <taxon>Lolium</taxon>
    </lineage>
</organism>
<feature type="domain" description="Reverse transcriptase" evidence="3">
    <location>
        <begin position="103"/>
        <end position="195"/>
    </location>
</feature>
<dbReference type="EMBL" id="JAUUTY010000006">
    <property type="protein sequence ID" value="KAK1615442.1"/>
    <property type="molecule type" value="Genomic_DNA"/>
</dbReference>
<dbReference type="PANTHER" id="PTHR19446">
    <property type="entry name" value="REVERSE TRANSCRIPTASES"/>
    <property type="match status" value="1"/>
</dbReference>
<evidence type="ECO:0000313" key="4">
    <source>
        <dbReference type="EMBL" id="KAK1615442.1"/>
    </source>
</evidence>
<keyword evidence="5" id="KW-1185">Reference proteome</keyword>
<keyword evidence="2" id="KW-0812">Transmembrane</keyword>
<reference evidence="4" key="1">
    <citation type="submission" date="2023-07" db="EMBL/GenBank/DDBJ databases">
        <title>A chromosome-level genome assembly of Lolium multiflorum.</title>
        <authorList>
            <person name="Chen Y."/>
            <person name="Copetti D."/>
            <person name="Kolliker R."/>
            <person name="Studer B."/>
        </authorList>
    </citation>
    <scope>NUCLEOTIDE SEQUENCE</scope>
    <source>
        <strain evidence="4">02402/16</strain>
        <tissue evidence="4">Leaf</tissue>
    </source>
</reference>
<keyword evidence="2" id="KW-1133">Transmembrane helix</keyword>
<dbReference type="InterPro" id="IPR000477">
    <property type="entry name" value="RT_dom"/>
</dbReference>
<comment type="caution">
    <text evidence="4">The sequence shown here is derived from an EMBL/GenBank/DDBJ whole genome shotgun (WGS) entry which is preliminary data.</text>
</comment>
<feature type="transmembrane region" description="Helical" evidence="2">
    <location>
        <begin position="246"/>
        <end position="271"/>
    </location>
</feature>
<protein>
    <recommendedName>
        <fullName evidence="3">Reverse transcriptase domain-containing protein</fullName>
    </recommendedName>
</protein>
<proteinExistence type="predicted"/>
<name>A0AAD8R6V0_LOLMU</name>
<evidence type="ECO:0000259" key="3">
    <source>
        <dbReference type="Pfam" id="PF00078"/>
    </source>
</evidence>
<dbReference type="InterPro" id="IPR043502">
    <property type="entry name" value="DNA/RNA_pol_sf"/>
</dbReference>
<evidence type="ECO:0000313" key="5">
    <source>
        <dbReference type="Proteomes" id="UP001231189"/>
    </source>
</evidence>
<evidence type="ECO:0000256" key="2">
    <source>
        <dbReference type="SAM" id="Phobius"/>
    </source>
</evidence>
<keyword evidence="2" id="KW-0472">Membrane</keyword>
<evidence type="ECO:0000256" key="1">
    <source>
        <dbReference type="SAM" id="MobiDB-lite"/>
    </source>
</evidence>
<dbReference type="Proteomes" id="UP001231189">
    <property type="component" value="Unassembled WGS sequence"/>
</dbReference>
<feature type="region of interest" description="Disordered" evidence="1">
    <location>
        <begin position="208"/>
        <end position="228"/>
    </location>
</feature>
<dbReference type="AlphaFoldDB" id="A0AAD8R6V0"/>
<dbReference type="Pfam" id="PF00078">
    <property type="entry name" value="RVT_1"/>
    <property type="match status" value="1"/>
</dbReference>
<dbReference type="SUPFAM" id="SSF56672">
    <property type="entry name" value="DNA/RNA polymerases"/>
    <property type="match status" value="1"/>
</dbReference>
<sequence length="275" mass="30483">MGIAGETRLLGLGSNLWPAAKRVSREENEGLERAFSAEDLEEVLHSMRGDTAPGPDGLPVAFYKRFWPNLKGPILQLLNDFALGRVDVSRLNFGILSLIPKVAGADSIKQFRPIALINVIFKFIAKAYAIRLAPLAHRTIDRSQTAFIKGRALHEGVLALHEIAHELRVKRLGGLFLKLDFEKAYDRVNWDFLREVLCRKGEDLTRVTAASGRRTPRESSPAGRNRWGNSSEGEIDAIAIVIERDIISIIIIIIISTITSPPLHLVTAVAIRVKS</sequence>